<evidence type="ECO:0000256" key="1">
    <source>
        <dbReference type="ARBA" id="ARBA00012551"/>
    </source>
</evidence>
<dbReference type="OrthoDB" id="429383at2759"/>
<feature type="region of interest" description="Disordered" evidence="5">
    <location>
        <begin position="413"/>
        <end position="463"/>
    </location>
</feature>
<dbReference type="GO" id="GO:0005634">
    <property type="term" value="C:nucleus"/>
    <property type="evidence" value="ECO:0007669"/>
    <property type="project" value="UniProtKB-SubCell"/>
</dbReference>
<dbReference type="PANTHER" id="PTHR11630">
    <property type="entry name" value="DNA REPLICATION LICENSING FACTOR MCM FAMILY MEMBER"/>
    <property type="match status" value="1"/>
</dbReference>
<evidence type="ECO:0000256" key="5">
    <source>
        <dbReference type="SAM" id="MobiDB-lite"/>
    </source>
</evidence>
<dbReference type="SUPFAM" id="SSF52540">
    <property type="entry name" value="P-loop containing nucleoside triphosphate hydrolases"/>
    <property type="match status" value="1"/>
</dbReference>
<dbReference type="GO" id="GO:0000724">
    <property type="term" value="P:double-strand break repair via homologous recombination"/>
    <property type="evidence" value="ECO:0007669"/>
    <property type="project" value="TreeGrafter"/>
</dbReference>
<dbReference type="GO" id="GO:0042555">
    <property type="term" value="C:MCM complex"/>
    <property type="evidence" value="ECO:0007669"/>
    <property type="project" value="TreeGrafter"/>
</dbReference>
<dbReference type="EMBL" id="CAJNNV010010936">
    <property type="protein sequence ID" value="CAE8599265.1"/>
    <property type="molecule type" value="Genomic_DNA"/>
</dbReference>
<evidence type="ECO:0000313" key="7">
    <source>
        <dbReference type="EMBL" id="CAE8599265.1"/>
    </source>
</evidence>
<keyword evidence="4" id="KW-0238">DNA-binding</keyword>
<keyword evidence="2 4" id="KW-0547">Nucleotide-binding</keyword>
<comment type="caution">
    <text evidence="7">The sequence shown here is derived from an EMBL/GenBank/DDBJ whole genome shotgun (WGS) entry which is preliminary data.</text>
</comment>
<sequence length="551" mass="57775">MASSSNASQQDPGLSQQIVPVTAHHVQAKGTSPLSDQEMRLQADLARFLYRGEHGQRLAERAKALSAASQAQRGMAPGGSSLSTSPAGTSFGVARGREKVSIEAMQLFDEVPQAYQLLSQGFKVLAEALDSAAVEACAQLTAADGPGAGAAPRIRLVRVPGFEFARQSVSQLRVSDEGQFVRIVGTVTRAGTVKAVQEWRGFKCESCGHTFGCRGSPASGYDFEVPGECPGNQKKTAWDPKAKRVKTSGCHSKAFEPMPAGEDCMSDYQELRVQDDMQALDVGVVPTSISVALFGDLVGLVQPGDSVTVEGVVYQRWKPTWQGKRVEVELFIEASNVERMARDSGAAGGMQAAGKLLPEDREAFELFWAERRSDEWGGRAAIIGSTAPWLSGMPVPKLALLLTLIGGGVAAPQSAPKGESGALASPGASETRWGRFLGDSTSGTFSASGAGKAGPAPENKRGHMRTTPHLLLLGDPGTGKSQLLQAAAELGGRTVRTSGLGCTSAGLTCAAVREGPDWVLEAGALVLADGGVCCIDEFSTIRSHDKAAVHE</sequence>
<dbReference type="GO" id="GO:0005524">
    <property type="term" value="F:ATP binding"/>
    <property type="evidence" value="ECO:0007669"/>
    <property type="project" value="UniProtKB-KW"/>
</dbReference>
<dbReference type="PRINTS" id="PR01657">
    <property type="entry name" value="MCMFAMILY"/>
</dbReference>
<dbReference type="SUPFAM" id="SSF50249">
    <property type="entry name" value="Nucleic acid-binding proteins"/>
    <property type="match status" value="1"/>
</dbReference>
<evidence type="ECO:0000313" key="8">
    <source>
        <dbReference type="Proteomes" id="UP000654075"/>
    </source>
</evidence>
<dbReference type="InterPro" id="IPR033762">
    <property type="entry name" value="MCM_OB"/>
</dbReference>
<dbReference type="InterPro" id="IPR001208">
    <property type="entry name" value="MCM_dom"/>
</dbReference>
<dbReference type="InterPro" id="IPR018525">
    <property type="entry name" value="MCM_CS"/>
</dbReference>
<evidence type="ECO:0000256" key="4">
    <source>
        <dbReference type="RuleBase" id="RU004070"/>
    </source>
</evidence>
<name>A0A813EJX1_POLGL</name>
<dbReference type="InterPro" id="IPR027417">
    <property type="entry name" value="P-loop_NTPase"/>
</dbReference>
<dbReference type="GO" id="GO:0003697">
    <property type="term" value="F:single-stranded DNA binding"/>
    <property type="evidence" value="ECO:0007669"/>
    <property type="project" value="TreeGrafter"/>
</dbReference>
<organism evidence="7 8">
    <name type="scientific">Polarella glacialis</name>
    <name type="common">Dinoflagellate</name>
    <dbReference type="NCBI Taxonomy" id="89957"/>
    <lineage>
        <taxon>Eukaryota</taxon>
        <taxon>Sar</taxon>
        <taxon>Alveolata</taxon>
        <taxon>Dinophyceae</taxon>
        <taxon>Suessiales</taxon>
        <taxon>Suessiaceae</taxon>
        <taxon>Polarella</taxon>
    </lineage>
</organism>
<dbReference type="InterPro" id="IPR012340">
    <property type="entry name" value="NA-bd_OB-fold"/>
</dbReference>
<feature type="domain" description="MCM C-terminal AAA(+) ATPase" evidence="6">
    <location>
        <begin position="382"/>
        <end position="551"/>
    </location>
</feature>
<dbReference type="SMART" id="SM00350">
    <property type="entry name" value="MCM"/>
    <property type="match status" value="1"/>
</dbReference>
<dbReference type="EC" id="3.6.4.12" evidence="1"/>
<reference evidence="7" key="1">
    <citation type="submission" date="2021-02" db="EMBL/GenBank/DDBJ databases">
        <authorList>
            <person name="Dougan E. K."/>
            <person name="Rhodes N."/>
            <person name="Thang M."/>
            <person name="Chan C."/>
        </authorList>
    </citation>
    <scope>NUCLEOTIDE SEQUENCE</scope>
</reference>
<dbReference type="PROSITE" id="PS00847">
    <property type="entry name" value="MCM_1"/>
    <property type="match status" value="1"/>
</dbReference>
<dbReference type="InterPro" id="IPR031327">
    <property type="entry name" value="MCM"/>
</dbReference>
<dbReference type="PANTHER" id="PTHR11630:SF48">
    <property type="entry name" value="DNA HELICASE MCM9"/>
    <property type="match status" value="1"/>
</dbReference>
<dbReference type="Pfam" id="PF00493">
    <property type="entry name" value="MCM"/>
    <property type="match status" value="1"/>
</dbReference>
<evidence type="ECO:0000259" key="6">
    <source>
        <dbReference type="PROSITE" id="PS50051"/>
    </source>
</evidence>
<evidence type="ECO:0000256" key="2">
    <source>
        <dbReference type="ARBA" id="ARBA00022741"/>
    </source>
</evidence>
<feature type="region of interest" description="Disordered" evidence="5">
    <location>
        <begin position="61"/>
        <end position="90"/>
    </location>
</feature>
<dbReference type="Pfam" id="PF17207">
    <property type="entry name" value="MCM_OB"/>
    <property type="match status" value="1"/>
</dbReference>
<protein>
    <recommendedName>
        <fullName evidence="1">DNA helicase</fullName>
        <ecNumber evidence="1">3.6.4.12</ecNumber>
    </recommendedName>
</protein>
<evidence type="ECO:0000256" key="3">
    <source>
        <dbReference type="ARBA" id="ARBA00022840"/>
    </source>
</evidence>
<feature type="compositionally biased region" description="Low complexity" evidence="5">
    <location>
        <begin position="440"/>
        <end position="457"/>
    </location>
</feature>
<keyword evidence="3 4" id="KW-0067">ATP-binding</keyword>
<proteinExistence type="inferred from homology"/>
<dbReference type="GO" id="GO:0016787">
    <property type="term" value="F:hydrolase activity"/>
    <property type="evidence" value="ECO:0007669"/>
    <property type="project" value="UniProtKB-KW"/>
</dbReference>
<keyword evidence="8" id="KW-1185">Reference proteome</keyword>
<comment type="similarity">
    <text evidence="4">Belongs to the MCM family.</text>
</comment>
<dbReference type="GO" id="GO:0017116">
    <property type="term" value="F:single-stranded DNA helicase activity"/>
    <property type="evidence" value="ECO:0007669"/>
    <property type="project" value="TreeGrafter"/>
</dbReference>
<feature type="non-terminal residue" evidence="7">
    <location>
        <position position="551"/>
    </location>
</feature>
<dbReference type="Gene3D" id="3.40.50.300">
    <property type="entry name" value="P-loop containing nucleotide triphosphate hydrolases"/>
    <property type="match status" value="1"/>
</dbReference>
<dbReference type="Gene3D" id="2.20.28.10">
    <property type="match status" value="1"/>
</dbReference>
<dbReference type="Proteomes" id="UP000654075">
    <property type="component" value="Unassembled WGS sequence"/>
</dbReference>
<dbReference type="PROSITE" id="PS50051">
    <property type="entry name" value="MCM_2"/>
    <property type="match status" value="1"/>
</dbReference>
<dbReference type="AlphaFoldDB" id="A0A813EJX1"/>
<dbReference type="GO" id="GO:0006260">
    <property type="term" value="P:DNA replication"/>
    <property type="evidence" value="ECO:0007669"/>
    <property type="project" value="InterPro"/>
</dbReference>
<accession>A0A813EJX1</accession>
<dbReference type="Gene3D" id="2.40.50.140">
    <property type="entry name" value="Nucleic acid-binding proteins"/>
    <property type="match status" value="1"/>
</dbReference>
<gene>
    <name evidence="7" type="ORF">PGLA1383_LOCUS17625</name>
</gene>